<accession>A0A261Y3U2</accession>
<dbReference type="InterPro" id="IPR014014">
    <property type="entry name" value="RNA_helicase_DEAD_Q_motif"/>
</dbReference>
<feature type="region of interest" description="Disordered" evidence="12">
    <location>
        <begin position="714"/>
        <end position="783"/>
    </location>
</feature>
<keyword evidence="3" id="KW-0698">rRNA processing</keyword>
<dbReference type="SMART" id="SM00487">
    <property type="entry name" value="DEXDc"/>
    <property type="match status" value="1"/>
</dbReference>
<dbReference type="InterPro" id="IPR025313">
    <property type="entry name" value="SPB4-like_CTE"/>
</dbReference>
<evidence type="ECO:0000313" key="17">
    <source>
        <dbReference type="Proteomes" id="UP000242875"/>
    </source>
</evidence>
<evidence type="ECO:0000259" key="13">
    <source>
        <dbReference type="PROSITE" id="PS51192"/>
    </source>
</evidence>
<dbReference type="GO" id="GO:0003723">
    <property type="term" value="F:RNA binding"/>
    <property type="evidence" value="ECO:0007669"/>
    <property type="project" value="UniProtKB-UniRule"/>
</dbReference>
<dbReference type="CDD" id="cd17941">
    <property type="entry name" value="DEADc_DDX10"/>
    <property type="match status" value="1"/>
</dbReference>
<evidence type="ECO:0000256" key="12">
    <source>
        <dbReference type="SAM" id="MobiDB-lite"/>
    </source>
</evidence>
<feature type="compositionally biased region" description="Polar residues" evidence="12">
    <location>
        <begin position="638"/>
        <end position="647"/>
    </location>
</feature>
<dbReference type="PROSITE" id="PS51192">
    <property type="entry name" value="HELICASE_ATP_BIND_1"/>
    <property type="match status" value="1"/>
</dbReference>
<dbReference type="PANTHER" id="PTHR24031">
    <property type="entry name" value="RNA HELICASE"/>
    <property type="match status" value="1"/>
</dbReference>
<feature type="compositionally biased region" description="Acidic residues" evidence="12">
    <location>
        <begin position="535"/>
        <end position="551"/>
    </location>
</feature>
<dbReference type="InterPro" id="IPR027417">
    <property type="entry name" value="P-loop_NTPase"/>
</dbReference>
<feature type="region of interest" description="Disordered" evidence="12">
    <location>
        <begin position="625"/>
        <end position="647"/>
    </location>
</feature>
<feature type="compositionally biased region" description="Acidic residues" evidence="12">
    <location>
        <begin position="746"/>
        <end position="765"/>
    </location>
</feature>
<dbReference type="SMART" id="SM00490">
    <property type="entry name" value="HELICc"/>
    <property type="match status" value="1"/>
</dbReference>
<dbReference type="GO" id="GO:0016887">
    <property type="term" value="F:ATP hydrolysis activity"/>
    <property type="evidence" value="ECO:0007669"/>
    <property type="project" value="RHEA"/>
</dbReference>
<dbReference type="PROSITE" id="PS00039">
    <property type="entry name" value="DEAD_ATP_HELICASE"/>
    <property type="match status" value="1"/>
</dbReference>
<dbReference type="SUPFAM" id="SSF52540">
    <property type="entry name" value="P-loop containing nucleoside triphosphate hydrolases"/>
    <property type="match status" value="1"/>
</dbReference>
<evidence type="ECO:0000256" key="8">
    <source>
        <dbReference type="ARBA" id="ARBA00022884"/>
    </source>
</evidence>
<proteinExistence type="inferred from homology"/>
<dbReference type="EMBL" id="MVBO01000018">
    <property type="protein sequence ID" value="OZJ05283.1"/>
    <property type="molecule type" value="Genomic_DNA"/>
</dbReference>
<evidence type="ECO:0000256" key="1">
    <source>
        <dbReference type="ARBA" id="ARBA00004604"/>
    </source>
</evidence>
<dbReference type="Proteomes" id="UP000242875">
    <property type="component" value="Unassembled WGS sequence"/>
</dbReference>
<keyword evidence="4 10" id="KW-0547">Nucleotide-binding</keyword>
<comment type="catalytic activity">
    <reaction evidence="11">
        <text>ATP + H2O = ADP + phosphate + H(+)</text>
        <dbReference type="Rhea" id="RHEA:13065"/>
        <dbReference type="ChEBI" id="CHEBI:15377"/>
        <dbReference type="ChEBI" id="CHEBI:15378"/>
        <dbReference type="ChEBI" id="CHEBI:30616"/>
        <dbReference type="ChEBI" id="CHEBI:43474"/>
        <dbReference type="ChEBI" id="CHEBI:456216"/>
        <dbReference type="EC" id="3.6.4.13"/>
    </reaction>
</comment>
<dbReference type="GO" id="GO:0042802">
    <property type="term" value="F:identical protein binding"/>
    <property type="evidence" value="ECO:0007669"/>
    <property type="project" value="EnsemblFungi"/>
</dbReference>
<comment type="caution">
    <text evidence="16">The sequence shown here is derived from an EMBL/GenBank/DDBJ whole genome shotgun (WGS) entry which is preliminary data.</text>
</comment>
<dbReference type="GO" id="GO:0032040">
    <property type="term" value="C:small-subunit processome"/>
    <property type="evidence" value="ECO:0007669"/>
    <property type="project" value="EnsemblFungi"/>
</dbReference>
<dbReference type="Pfam" id="PF00270">
    <property type="entry name" value="DEAD"/>
    <property type="match status" value="1"/>
</dbReference>
<keyword evidence="6 10" id="KW-0347">Helicase</keyword>
<evidence type="ECO:0000313" key="16">
    <source>
        <dbReference type="EMBL" id="OZJ05283.1"/>
    </source>
</evidence>
<dbReference type="PROSITE" id="PS51195">
    <property type="entry name" value="Q_MOTIF"/>
    <property type="match status" value="1"/>
</dbReference>
<dbReference type="SMART" id="SM01178">
    <property type="entry name" value="DUF4217"/>
    <property type="match status" value="1"/>
</dbReference>
<keyword evidence="7 10" id="KW-0067">ATP-binding</keyword>
<evidence type="ECO:0000256" key="7">
    <source>
        <dbReference type="ARBA" id="ARBA00022840"/>
    </source>
</evidence>
<feature type="region of interest" description="Disordered" evidence="12">
    <location>
        <begin position="502"/>
        <end position="588"/>
    </location>
</feature>
<comment type="function">
    <text evidence="11">RNA helicase.</text>
</comment>
<dbReference type="InterPro" id="IPR000629">
    <property type="entry name" value="RNA-helicase_DEAD-box_CS"/>
</dbReference>
<reference evidence="16 17" key="1">
    <citation type="journal article" date="2017" name="Mycologia">
        <title>Bifiguratus adelaidae, gen. et sp. nov., a new member of Mucoromycotina in endophytic and soil-dwelling habitats.</title>
        <authorList>
            <person name="Torres-Cruz T.J."/>
            <person name="Billingsley Tobias T.L."/>
            <person name="Almatruk M."/>
            <person name="Hesse C."/>
            <person name="Kuske C.R."/>
            <person name="Desiro A."/>
            <person name="Benucci G.M."/>
            <person name="Bonito G."/>
            <person name="Stajich J.E."/>
            <person name="Dunlap C."/>
            <person name="Arnold A.E."/>
            <person name="Porras-Alfaro A."/>
        </authorList>
    </citation>
    <scope>NUCLEOTIDE SEQUENCE [LARGE SCALE GENOMIC DNA]</scope>
    <source>
        <strain evidence="16 17">AZ0501</strain>
    </source>
</reference>
<keyword evidence="17" id="KW-1185">Reference proteome</keyword>
<dbReference type="CDD" id="cd18787">
    <property type="entry name" value="SF2_C_DEAD"/>
    <property type="match status" value="1"/>
</dbReference>
<dbReference type="GO" id="GO:0003724">
    <property type="term" value="F:RNA helicase activity"/>
    <property type="evidence" value="ECO:0007669"/>
    <property type="project" value="UniProtKB-EC"/>
</dbReference>
<organism evidence="16 17">
    <name type="scientific">Bifiguratus adelaidae</name>
    <dbReference type="NCBI Taxonomy" id="1938954"/>
    <lineage>
        <taxon>Eukaryota</taxon>
        <taxon>Fungi</taxon>
        <taxon>Fungi incertae sedis</taxon>
        <taxon>Mucoromycota</taxon>
        <taxon>Mucoromycotina</taxon>
        <taxon>Endogonomycetes</taxon>
        <taxon>Endogonales</taxon>
        <taxon>Endogonales incertae sedis</taxon>
        <taxon>Bifiguratus</taxon>
    </lineage>
</organism>
<feature type="compositionally biased region" description="Acidic residues" evidence="12">
    <location>
        <begin position="504"/>
        <end position="519"/>
    </location>
</feature>
<dbReference type="OrthoDB" id="10259640at2759"/>
<evidence type="ECO:0000256" key="11">
    <source>
        <dbReference type="RuleBase" id="RU365068"/>
    </source>
</evidence>
<evidence type="ECO:0000259" key="14">
    <source>
        <dbReference type="PROSITE" id="PS51194"/>
    </source>
</evidence>
<comment type="similarity">
    <text evidence="10">Belongs to the DEAD box helicase family.</text>
</comment>
<dbReference type="AlphaFoldDB" id="A0A261Y3U2"/>
<evidence type="ECO:0000256" key="6">
    <source>
        <dbReference type="ARBA" id="ARBA00022806"/>
    </source>
</evidence>
<dbReference type="Gene3D" id="3.40.50.300">
    <property type="entry name" value="P-loop containing nucleotide triphosphate hydrolases"/>
    <property type="match status" value="2"/>
</dbReference>
<gene>
    <name evidence="16" type="ORF">BZG36_01938</name>
</gene>
<dbReference type="EC" id="3.6.4.13" evidence="11"/>
<keyword evidence="5 10" id="KW-0378">Hydrolase</keyword>
<dbReference type="Pfam" id="PF13959">
    <property type="entry name" value="CTE_SPB4"/>
    <property type="match status" value="1"/>
</dbReference>
<sequence>MKGRKGRNERKQRRQQEFETIAKINEAATRPNDYVNVKTFEELPIANKTLEGLKRANFLELTDIQRKAIPLALAGRDVLGAAKTGSGKTLAFLVPLLERLYRAKWTPMDGLGAIVISPTRELAMQIFQVLRKIGTQHDFSAGLIIGGKDLVTEQERVSKMNILVCTPGRLLQHMDQTAGFDCDNLEMLILDEADRILDMGFQKTVNAIVENLPRKRQTLLFSATQTKSVRDLARLSLKNPEYVAVHETSDTATPQNLQQHYLICELPKKLDILYSFIKTHLNTKAIVFFSSCKQVQFVFETFCKLHPGTPLLHLHGKQKQTKRVEIFNRFMSMKSAFLFATDIAARGLDFPAVDWVIQLDCPEDADTYIHRVGRTARYEAKGQALLFLLPSEEEALMQELERKKVAVNHIKVRPNKQHSVQNQMQSFCFHEPELKYLGQKAFISYVRSVYLQRNKEIFKVQDLPMEEFAASLGLPGAPKVKFIDKSLAKNASRQPATKIVAELEGTEEAEEEEVSSDTEEPTKVHIGANGRVQADEEESSSEDERDSEEEEKDGHKENEQQESESEESDGTEKPAKAKQKSITKVDRMFNRRNQDILSEHYGKLIDHAGDAAEDDEFMTIQRVNHELESDSEEEDISKPTSKRQLQMTKKERIKNMKSGERLVFDDEGNPHQLYEMQTEQDFLKAGAPAAQQAKYIGETTEAMKDADLMDKQVAREKRKEKRLARKLREREAAEGHEPITVTLGSPDDEGGPMADEESSEEEEAPQEAPRRKKQRILEVEQPETLEDQEALALQLLRA</sequence>
<dbReference type="GO" id="GO:0005524">
    <property type="term" value="F:ATP binding"/>
    <property type="evidence" value="ECO:0007669"/>
    <property type="project" value="UniProtKB-UniRule"/>
</dbReference>
<evidence type="ECO:0000259" key="15">
    <source>
        <dbReference type="PROSITE" id="PS51195"/>
    </source>
</evidence>
<comment type="subcellular location">
    <subcellularLocation>
        <location evidence="1">Nucleus</location>
        <location evidence="1">Nucleolus</location>
    </subcellularLocation>
</comment>
<name>A0A261Y3U2_9FUNG</name>
<dbReference type="InterPro" id="IPR011545">
    <property type="entry name" value="DEAD/DEAH_box_helicase_dom"/>
</dbReference>
<dbReference type="InterPro" id="IPR001650">
    <property type="entry name" value="Helicase_C-like"/>
</dbReference>
<feature type="compositionally biased region" description="Basic and acidic residues" evidence="12">
    <location>
        <begin position="726"/>
        <end position="737"/>
    </location>
</feature>
<protein>
    <recommendedName>
        <fullName evidence="11">ATP-dependent RNA helicase</fullName>
        <ecNumber evidence="11">3.6.4.13</ecNumber>
    </recommendedName>
</protein>
<feature type="domain" description="Helicase ATP-binding" evidence="13">
    <location>
        <begin position="69"/>
        <end position="243"/>
    </location>
</feature>
<feature type="domain" description="Helicase C-terminal" evidence="14">
    <location>
        <begin position="269"/>
        <end position="421"/>
    </location>
</feature>
<dbReference type="PROSITE" id="PS51194">
    <property type="entry name" value="HELICASE_CTER"/>
    <property type="match status" value="1"/>
</dbReference>
<dbReference type="Pfam" id="PF00271">
    <property type="entry name" value="Helicase_C"/>
    <property type="match status" value="1"/>
</dbReference>
<feature type="short sequence motif" description="Q motif" evidence="9">
    <location>
        <begin position="38"/>
        <end position="66"/>
    </location>
</feature>
<comment type="domain">
    <text evidence="11">The Q motif is unique to and characteristic of the DEAD box family of RNA helicases and controls ATP binding and hydrolysis.</text>
</comment>
<evidence type="ECO:0000256" key="2">
    <source>
        <dbReference type="ARBA" id="ARBA00022517"/>
    </source>
</evidence>
<keyword evidence="2" id="KW-0690">Ribosome biogenesis</keyword>
<keyword evidence="8 11" id="KW-0694">RNA-binding</keyword>
<evidence type="ECO:0000256" key="9">
    <source>
        <dbReference type="PROSITE-ProRule" id="PRU00552"/>
    </source>
</evidence>
<evidence type="ECO:0000256" key="4">
    <source>
        <dbReference type="ARBA" id="ARBA00022741"/>
    </source>
</evidence>
<dbReference type="InterPro" id="IPR014001">
    <property type="entry name" value="Helicase_ATP-bd"/>
</dbReference>
<evidence type="ECO:0000256" key="10">
    <source>
        <dbReference type="RuleBase" id="RU000492"/>
    </source>
</evidence>
<evidence type="ECO:0000256" key="5">
    <source>
        <dbReference type="ARBA" id="ARBA00022801"/>
    </source>
</evidence>
<dbReference type="GO" id="GO:0006364">
    <property type="term" value="P:rRNA processing"/>
    <property type="evidence" value="ECO:0007669"/>
    <property type="project" value="UniProtKB-KW"/>
</dbReference>
<feature type="compositionally biased region" description="Acidic residues" evidence="12">
    <location>
        <begin position="560"/>
        <end position="569"/>
    </location>
</feature>
<feature type="domain" description="DEAD-box RNA helicase Q" evidence="15">
    <location>
        <begin position="38"/>
        <end position="66"/>
    </location>
</feature>
<evidence type="ECO:0000256" key="3">
    <source>
        <dbReference type="ARBA" id="ARBA00022552"/>
    </source>
</evidence>